<accession>A0ABU3VL29</accession>
<evidence type="ECO:0000313" key="2">
    <source>
        <dbReference type="EMBL" id="MDU9006889.1"/>
    </source>
</evidence>
<gene>
    <name evidence="2" type="ORF">QO231_23940</name>
</gene>
<name>A0ABU3VL29_9RHOB</name>
<feature type="chain" id="PRO_5047455211" evidence="1">
    <location>
        <begin position="22"/>
        <end position="475"/>
    </location>
</feature>
<dbReference type="Proteomes" id="UP001255416">
    <property type="component" value="Unassembled WGS sequence"/>
</dbReference>
<sequence length="475" mass="51884">MKALRKIRIFCACLTLVSATAVLPDPGLATALDACGPHRATILDLADRIISEKARAEGFSGHSFGSTAAYLSLRYSDADLDSGMNLLARVKGGTRRPPRGLEQLQLAFAISKLGVEQGLATDGRSAVDAFADYSPAITRQILLADAGESFFRLLAEVRVDPSLAENFEVRYYDGLGVHGWVLDQSDDFKLRLARNAEAAKELALAAMLLGSQRELAEYHALLERHRDTDLAEVAGPKWLNARLATMVYRTTPAPVPGDSADDSKRRTDQFDIMRAAFRMGGLGWLGLLYNQTGAEAPIARASRDFLAAINAGRLDPQSDLEPAWAYLYGRLAQELGAGILNRSMSGFSLPRSVRHYADDAQTTLDWVNARQALIPYLTGTEDALPPRPALLTPEFDWKAWTTLAAALRAEPVSASDDPNAEPRIAAELLLAKGHVARALDVARSITLNTDRLWLYRDVMIRLDRLCDGYTTYPGA</sequence>
<proteinExistence type="predicted"/>
<keyword evidence="1" id="KW-0732">Signal</keyword>
<organism evidence="2 3">
    <name type="scientific">Sedimentitalea todarodis</name>
    <dbReference type="NCBI Taxonomy" id="1631240"/>
    <lineage>
        <taxon>Bacteria</taxon>
        <taxon>Pseudomonadati</taxon>
        <taxon>Pseudomonadota</taxon>
        <taxon>Alphaproteobacteria</taxon>
        <taxon>Rhodobacterales</taxon>
        <taxon>Paracoccaceae</taxon>
        <taxon>Sedimentitalea</taxon>
    </lineage>
</organism>
<comment type="caution">
    <text evidence="2">The sequence shown here is derived from an EMBL/GenBank/DDBJ whole genome shotgun (WGS) entry which is preliminary data.</text>
</comment>
<dbReference type="EMBL" id="JASMWN010000034">
    <property type="protein sequence ID" value="MDU9006889.1"/>
    <property type="molecule type" value="Genomic_DNA"/>
</dbReference>
<protein>
    <submittedName>
        <fullName evidence="2">Uncharacterized protein</fullName>
    </submittedName>
</protein>
<reference evidence="3" key="1">
    <citation type="submission" date="2023-05" db="EMBL/GenBank/DDBJ databases">
        <title>Sedimentitalea sp. nov. JM2-8.</title>
        <authorList>
            <person name="Huang J."/>
        </authorList>
    </citation>
    <scope>NUCLEOTIDE SEQUENCE [LARGE SCALE GENOMIC DNA]</scope>
    <source>
        <strain evidence="3">KHS03</strain>
    </source>
</reference>
<dbReference type="RefSeq" id="WP_316782294.1">
    <property type="nucleotide sequence ID" value="NZ_JASMWN010000034.1"/>
</dbReference>
<feature type="signal peptide" evidence="1">
    <location>
        <begin position="1"/>
        <end position="21"/>
    </location>
</feature>
<evidence type="ECO:0000313" key="3">
    <source>
        <dbReference type="Proteomes" id="UP001255416"/>
    </source>
</evidence>
<evidence type="ECO:0000256" key="1">
    <source>
        <dbReference type="SAM" id="SignalP"/>
    </source>
</evidence>
<keyword evidence="3" id="KW-1185">Reference proteome</keyword>